<organism evidence="1 2">
    <name type="scientific">Lindgomyces ingoldianus</name>
    <dbReference type="NCBI Taxonomy" id="673940"/>
    <lineage>
        <taxon>Eukaryota</taxon>
        <taxon>Fungi</taxon>
        <taxon>Dikarya</taxon>
        <taxon>Ascomycota</taxon>
        <taxon>Pezizomycotina</taxon>
        <taxon>Dothideomycetes</taxon>
        <taxon>Pleosporomycetidae</taxon>
        <taxon>Pleosporales</taxon>
        <taxon>Lindgomycetaceae</taxon>
        <taxon>Lindgomyces</taxon>
    </lineage>
</organism>
<keyword evidence="2" id="KW-1185">Reference proteome</keyword>
<proteinExistence type="predicted"/>
<gene>
    <name evidence="1" type="ORF">BDR25DRAFT_341379</name>
</gene>
<evidence type="ECO:0000313" key="1">
    <source>
        <dbReference type="EMBL" id="KAF2473258.1"/>
    </source>
</evidence>
<protein>
    <submittedName>
        <fullName evidence="1">MFS general substrate transporter</fullName>
    </submittedName>
</protein>
<name>A0ACB6R355_9PLEO</name>
<evidence type="ECO:0000313" key="2">
    <source>
        <dbReference type="Proteomes" id="UP000799755"/>
    </source>
</evidence>
<sequence>MAAPVEKGEPSHEVHTPDHSLQDHPTDTFELPNSWKYKHIRILGFTLPWYASPPVQLVIVAFVCFLCPGMFNALNGMGGGGQMDHSANNKANTALYSTFAVVGFFAGTFTNKLGIRTALSFGGCGYSIYVASYLSYNHTKNLGFSIFAGALLGVCAGILWCAQGAIMMSYPPEASKGRYISWFWMIFNLGAVIGSLIPLGQNIHTTTDGTVNDGTYIGFLILTLIGAGLSWCLVDAKNVIRHDGSKIIVMKHPSWKSEIWGLWETIQTDPYIIALFPMFFASNWFYTYHFSEVNAGYFNVRTRALNGVIYYIMQIVGAYVFGFALDSKGFRRTTRAKAAWVALFCFIMVIWGGGYKFQTTYNRTMALDKTRPKKDWSDPGFGGPFVLYMFYGFSDAAWQTCVYWFMGSLTNNGRKLANFAGFYKGIQSAGGAITWRLDDIGIPYMNMFASNWALLAGSLVIALPVILWKVEDTVSLEKDIAFTDETVEEVAPKVLVQAAGGHLNEKV</sequence>
<dbReference type="Proteomes" id="UP000799755">
    <property type="component" value="Unassembled WGS sequence"/>
</dbReference>
<comment type="caution">
    <text evidence="1">The sequence shown here is derived from an EMBL/GenBank/DDBJ whole genome shotgun (WGS) entry which is preliminary data.</text>
</comment>
<accession>A0ACB6R355</accession>
<reference evidence="1" key="1">
    <citation type="journal article" date="2020" name="Stud. Mycol.">
        <title>101 Dothideomycetes genomes: a test case for predicting lifestyles and emergence of pathogens.</title>
        <authorList>
            <person name="Haridas S."/>
            <person name="Albert R."/>
            <person name="Binder M."/>
            <person name="Bloem J."/>
            <person name="Labutti K."/>
            <person name="Salamov A."/>
            <person name="Andreopoulos B."/>
            <person name="Baker S."/>
            <person name="Barry K."/>
            <person name="Bills G."/>
            <person name="Bluhm B."/>
            <person name="Cannon C."/>
            <person name="Castanera R."/>
            <person name="Culley D."/>
            <person name="Daum C."/>
            <person name="Ezra D."/>
            <person name="Gonzalez J."/>
            <person name="Henrissat B."/>
            <person name="Kuo A."/>
            <person name="Liang C."/>
            <person name="Lipzen A."/>
            <person name="Lutzoni F."/>
            <person name="Magnuson J."/>
            <person name="Mondo S."/>
            <person name="Nolan M."/>
            <person name="Ohm R."/>
            <person name="Pangilinan J."/>
            <person name="Park H.-J."/>
            <person name="Ramirez L."/>
            <person name="Alfaro M."/>
            <person name="Sun H."/>
            <person name="Tritt A."/>
            <person name="Yoshinaga Y."/>
            <person name="Zwiers L.-H."/>
            <person name="Turgeon B."/>
            <person name="Goodwin S."/>
            <person name="Spatafora J."/>
            <person name="Crous P."/>
            <person name="Grigoriev I."/>
        </authorList>
    </citation>
    <scope>NUCLEOTIDE SEQUENCE</scope>
    <source>
        <strain evidence="1">ATCC 200398</strain>
    </source>
</reference>
<dbReference type="EMBL" id="MU003500">
    <property type="protein sequence ID" value="KAF2473258.1"/>
    <property type="molecule type" value="Genomic_DNA"/>
</dbReference>